<accession>A0A3S0VF40</accession>
<proteinExistence type="predicted"/>
<sequence>MSSLLTYVLELDQANQQIQNLSAPIVPITKGLAILPIIGDITGTRAQTIIHIALSYSQEMSLTHLVIDLSGILKIDNTISGYLLSMVNMLRLVGVEPILTGFRPDMAIKAHEINIDLGDVKIYSNVREALSRIGLAST</sequence>
<organism evidence="2 3">
    <name type="scientific">Peribacillus cavernae</name>
    <dbReference type="NCBI Taxonomy" id="1674310"/>
    <lineage>
        <taxon>Bacteria</taxon>
        <taxon>Bacillati</taxon>
        <taxon>Bacillota</taxon>
        <taxon>Bacilli</taxon>
        <taxon>Bacillales</taxon>
        <taxon>Bacillaceae</taxon>
        <taxon>Peribacillus</taxon>
    </lineage>
</organism>
<dbReference type="Proteomes" id="UP000267430">
    <property type="component" value="Unassembled WGS sequence"/>
</dbReference>
<evidence type="ECO:0000313" key="3">
    <source>
        <dbReference type="Proteomes" id="UP000267430"/>
    </source>
</evidence>
<dbReference type="PANTHER" id="PTHR33745:SF8">
    <property type="entry name" value="BLUE-LIGHT PHOTORECEPTOR"/>
    <property type="match status" value="1"/>
</dbReference>
<dbReference type="CDD" id="cd07041">
    <property type="entry name" value="STAS_RsbR_RsbS_like"/>
    <property type="match status" value="1"/>
</dbReference>
<evidence type="ECO:0000313" key="2">
    <source>
        <dbReference type="EMBL" id="RUQ25994.1"/>
    </source>
</evidence>
<dbReference type="InterPro" id="IPR002645">
    <property type="entry name" value="STAS_dom"/>
</dbReference>
<dbReference type="InterPro" id="IPR036513">
    <property type="entry name" value="STAS_dom_sf"/>
</dbReference>
<dbReference type="AlphaFoldDB" id="A0A3S0VF40"/>
<dbReference type="Pfam" id="PF01740">
    <property type="entry name" value="STAS"/>
    <property type="match status" value="1"/>
</dbReference>
<evidence type="ECO:0000259" key="1">
    <source>
        <dbReference type="PROSITE" id="PS50801"/>
    </source>
</evidence>
<feature type="domain" description="STAS" evidence="1">
    <location>
        <begin position="22"/>
        <end position="133"/>
    </location>
</feature>
<comment type="caution">
    <text evidence="2">The sequence shown here is derived from an EMBL/GenBank/DDBJ whole genome shotgun (WGS) entry which is preliminary data.</text>
</comment>
<gene>
    <name evidence="2" type="ORF">ELQ35_19485</name>
</gene>
<protein>
    <submittedName>
        <fullName evidence="2">STAS domain-containing protein</fullName>
    </submittedName>
</protein>
<dbReference type="InterPro" id="IPR051932">
    <property type="entry name" value="Bact_StressResp_Reg"/>
</dbReference>
<keyword evidence="3" id="KW-1185">Reference proteome</keyword>
<reference evidence="2 3" key="1">
    <citation type="submission" date="2018-12" db="EMBL/GenBank/DDBJ databases">
        <title>Bacillus chawlae sp. nov., Bacillus glennii sp. nov., and Bacillus saganii sp. nov. Isolated from the Vehicle Assembly Building at Kennedy Space Center where the Viking Spacecraft were Assembled.</title>
        <authorList>
            <person name="Seuylemezian A."/>
            <person name="Vaishampayan P."/>
        </authorList>
    </citation>
    <scope>NUCLEOTIDE SEQUENCE [LARGE SCALE GENOMIC DNA]</scope>
    <source>
        <strain evidence="2 3">L5</strain>
    </source>
</reference>
<dbReference type="RefSeq" id="WP_126866847.1">
    <property type="nucleotide sequence ID" value="NZ_JAUSTX010000010.1"/>
</dbReference>
<dbReference type="Gene3D" id="3.30.750.24">
    <property type="entry name" value="STAS domain"/>
    <property type="match status" value="1"/>
</dbReference>
<dbReference type="SUPFAM" id="SSF52091">
    <property type="entry name" value="SpoIIaa-like"/>
    <property type="match status" value="1"/>
</dbReference>
<dbReference type="PROSITE" id="PS50801">
    <property type="entry name" value="STAS"/>
    <property type="match status" value="1"/>
</dbReference>
<name>A0A3S0VF40_9BACI</name>
<dbReference type="PANTHER" id="PTHR33745">
    <property type="entry name" value="RSBT ANTAGONIST PROTEIN RSBS-RELATED"/>
    <property type="match status" value="1"/>
</dbReference>
<dbReference type="EMBL" id="RYZZ01000037">
    <property type="protein sequence ID" value="RUQ25994.1"/>
    <property type="molecule type" value="Genomic_DNA"/>
</dbReference>
<dbReference type="OrthoDB" id="1120027at2"/>